<sequence>MRLQLKLIPLLLGTALSLAWAAPSMSQGQTNLQEFEAGTPPAFDDPAAALEQLKTVLGSNDLDGLAKLLGLDAAKLQASNEAMISYATIREGAARQLKLQDVGDRKVVLIGDILWPLPFPLSKNKDGKWAFDTEVGLQEIINRRVGQNELSTIQTMHDYVNAQYAYAQIDEDEDGLFEFAQKLISTPGQRDGLYWEPGAFDEESPAGPLVETAAFSKAKRGEGYYGYRYRILTAQGPNVIGGKQSYIVNGNMTGGFALIAWPVSYRVTGVQTFIVNGANIVYQRDLGPETEQRAAAIKEFNPDDNWTVVRD</sequence>
<gene>
    <name evidence="2" type="ORF">RGCCGE502_15570</name>
</gene>
<keyword evidence="3" id="KW-1185">Reference proteome</keyword>
<dbReference type="Proteomes" id="UP000014411">
    <property type="component" value="Unassembled WGS sequence"/>
</dbReference>
<dbReference type="Pfam" id="PF11453">
    <property type="entry name" value="DUF2950"/>
    <property type="match status" value="1"/>
</dbReference>
<dbReference type="AlphaFoldDB" id="S3HHA5"/>
<dbReference type="InterPro" id="IPR021556">
    <property type="entry name" value="DUF2950"/>
</dbReference>
<organism evidence="2 3">
    <name type="scientific">Rhizobium grahamii CCGE 502</name>
    <dbReference type="NCBI Taxonomy" id="990285"/>
    <lineage>
        <taxon>Bacteria</taxon>
        <taxon>Pseudomonadati</taxon>
        <taxon>Pseudomonadota</taxon>
        <taxon>Alphaproteobacteria</taxon>
        <taxon>Hyphomicrobiales</taxon>
        <taxon>Rhizobiaceae</taxon>
        <taxon>Rhizobium/Agrobacterium group</taxon>
        <taxon>Rhizobium</taxon>
    </lineage>
</organism>
<dbReference type="STRING" id="990285.RGCCGE502_15570"/>
<protein>
    <recommendedName>
        <fullName evidence="4">DUF2950 domain-containing protein</fullName>
    </recommendedName>
</protein>
<evidence type="ECO:0008006" key="4">
    <source>
        <dbReference type="Google" id="ProtNLM"/>
    </source>
</evidence>
<proteinExistence type="predicted"/>
<evidence type="ECO:0000313" key="3">
    <source>
        <dbReference type="Proteomes" id="UP000014411"/>
    </source>
</evidence>
<dbReference type="HOGENOM" id="CLU_078227_0_0_5"/>
<reference evidence="2 3" key="1">
    <citation type="journal article" date="2012" name="J. Bacteriol.">
        <title>Genome sequence of Rhizobium grahamii CCGE502, a broad-host-range symbiont with low nodulation competitiveness in Phaseolus vulgaris.</title>
        <authorList>
            <person name="Althabegoiti M.J."/>
            <person name="Lozano L."/>
            <person name="Torres-Tejerizo G."/>
            <person name="Ormeno-Orrillo E."/>
            <person name="Rogel M.A."/>
            <person name="Gonzalez V."/>
            <person name="Martinez-Romero E."/>
        </authorList>
    </citation>
    <scope>NUCLEOTIDE SEQUENCE [LARGE SCALE GENOMIC DNA]</scope>
    <source>
        <strain evidence="2 3">CCGE 502</strain>
    </source>
</reference>
<accession>S3HHA5</accession>
<dbReference type="EMBL" id="AEYE02000015">
    <property type="protein sequence ID" value="EPE97475.1"/>
    <property type="molecule type" value="Genomic_DNA"/>
</dbReference>
<feature type="signal peptide" evidence="1">
    <location>
        <begin position="1"/>
        <end position="21"/>
    </location>
</feature>
<name>S3HHA5_9HYPH</name>
<evidence type="ECO:0000313" key="2">
    <source>
        <dbReference type="EMBL" id="EPE97475.1"/>
    </source>
</evidence>
<dbReference type="RefSeq" id="WP_016555115.1">
    <property type="nucleotide sequence ID" value="NZ_AEYE02000015.1"/>
</dbReference>
<feature type="chain" id="PRO_5004520525" description="DUF2950 domain-containing protein" evidence="1">
    <location>
        <begin position="22"/>
        <end position="311"/>
    </location>
</feature>
<comment type="caution">
    <text evidence="2">The sequence shown here is derived from an EMBL/GenBank/DDBJ whole genome shotgun (WGS) entry which is preliminary data.</text>
</comment>
<keyword evidence="1" id="KW-0732">Signal</keyword>
<evidence type="ECO:0000256" key="1">
    <source>
        <dbReference type="SAM" id="SignalP"/>
    </source>
</evidence>
<dbReference type="eggNOG" id="COG4786">
    <property type="taxonomic scope" value="Bacteria"/>
</dbReference>